<keyword evidence="3" id="KW-0804">Transcription</keyword>
<feature type="domain" description="HTH tetR-type" evidence="5">
    <location>
        <begin position="28"/>
        <end position="88"/>
    </location>
</feature>
<dbReference type="PATRIC" id="fig|571913.6.peg.4090"/>
<dbReference type="InterPro" id="IPR009057">
    <property type="entry name" value="Homeodomain-like_sf"/>
</dbReference>
<dbReference type="Gene3D" id="1.10.357.10">
    <property type="entry name" value="Tetracycline Repressor, domain 2"/>
    <property type="match status" value="1"/>
</dbReference>
<gene>
    <name evidence="6" type="ORF">VV02_20175</name>
</gene>
<dbReference type="PANTHER" id="PTHR30055">
    <property type="entry name" value="HTH-TYPE TRANSCRIPTIONAL REGULATOR RUTR"/>
    <property type="match status" value="1"/>
</dbReference>
<evidence type="ECO:0000256" key="3">
    <source>
        <dbReference type="ARBA" id="ARBA00023163"/>
    </source>
</evidence>
<dbReference type="KEGG" id="lmoi:VV02_20175"/>
<dbReference type="Pfam" id="PF00440">
    <property type="entry name" value="TetR_N"/>
    <property type="match status" value="1"/>
</dbReference>
<dbReference type="PANTHER" id="PTHR30055:SF160">
    <property type="entry name" value="TRANSCRIPTIONAL REGULATORY PROTEIN (PROBABLY ASNC-FAMILY)-RELATED"/>
    <property type="match status" value="1"/>
</dbReference>
<dbReference type="SUPFAM" id="SSF46689">
    <property type="entry name" value="Homeodomain-like"/>
    <property type="match status" value="1"/>
</dbReference>
<evidence type="ECO:0000259" key="5">
    <source>
        <dbReference type="PROSITE" id="PS50977"/>
    </source>
</evidence>
<evidence type="ECO:0000256" key="4">
    <source>
        <dbReference type="PROSITE-ProRule" id="PRU00335"/>
    </source>
</evidence>
<dbReference type="InterPro" id="IPR050109">
    <property type="entry name" value="HTH-type_TetR-like_transc_reg"/>
</dbReference>
<feature type="DNA-binding region" description="H-T-H motif" evidence="4">
    <location>
        <begin position="51"/>
        <end position="70"/>
    </location>
</feature>
<accession>A0A0K1JM00</accession>
<name>A0A0K1JM00_9MICO</name>
<evidence type="ECO:0000313" key="6">
    <source>
        <dbReference type="EMBL" id="AKU17618.1"/>
    </source>
</evidence>
<dbReference type="GO" id="GO:0045892">
    <property type="term" value="P:negative regulation of DNA-templated transcription"/>
    <property type="evidence" value="ECO:0007669"/>
    <property type="project" value="UniProtKB-ARBA"/>
</dbReference>
<dbReference type="InterPro" id="IPR001647">
    <property type="entry name" value="HTH_TetR"/>
</dbReference>
<dbReference type="GO" id="GO:0000976">
    <property type="term" value="F:transcription cis-regulatory region binding"/>
    <property type="evidence" value="ECO:0007669"/>
    <property type="project" value="TreeGrafter"/>
</dbReference>
<dbReference type="Proteomes" id="UP000066480">
    <property type="component" value="Chromosome"/>
</dbReference>
<keyword evidence="2 4" id="KW-0238">DNA-binding</keyword>
<dbReference type="PRINTS" id="PR00455">
    <property type="entry name" value="HTHTETR"/>
</dbReference>
<evidence type="ECO:0000313" key="7">
    <source>
        <dbReference type="Proteomes" id="UP000066480"/>
    </source>
</evidence>
<dbReference type="STRING" id="571913.VV02_20175"/>
<keyword evidence="1" id="KW-0805">Transcription regulation</keyword>
<dbReference type="AlphaFoldDB" id="A0A0K1JM00"/>
<dbReference type="PROSITE" id="PS50977">
    <property type="entry name" value="HTH_TETR_2"/>
    <property type="match status" value="1"/>
</dbReference>
<keyword evidence="7" id="KW-1185">Reference proteome</keyword>
<dbReference type="GO" id="GO:0003700">
    <property type="term" value="F:DNA-binding transcription factor activity"/>
    <property type="evidence" value="ECO:0007669"/>
    <property type="project" value="TreeGrafter"/>
</dbReference>
<organism evidence="6 7">
    <name type="scientific">Luteipulveratus mongoliensis</name>
    <dbReference type="NCBI Taxonomy" id="571913"/>
    <lineage>
        <taxon>Bacteria</taxon>
        <taxon>Bacillati</taxon>
        <taxon>Actinomycetota</taxon>
        <taxon>Actinomycetes</taxon>
        <taxon>Micrococcales</taxon>
        <taxon>Dermacoccaceae</taxon>
        <taxon>Luteipulveratus</taxon>
    </lineage>
</organism>
<dbReference type="InterPro" id="IPR036271">
    <property type="entry name" value="Tet_transcr_reg_TetR-rel_C_sf"/>
</dbReference>
<sequence>MVSTCPREALDVTTLSEGRGRTSRLPRSARRAQLMEAAQSVFVESGYHATAMDEIADRAQVSKPVLYQHFPGKLDLYLALLDLHTAKLPVLVTTALESTTDNAQRVAATVDAFFEFVERKDAAFRMVFESDLINEPAVAERVERMMGLCADSVSVVVKEDTGLPQEQAHLIGMAMVGMCQVVARYWLSKGTSIPREEASRLVATLGWRGLGGLPLHEDGTGEHPGA</sequence>
<dbReference type="SUPFAM" id="SSF48498">
    <property type="entry name" value="Tetracyclin repressor-like, C-terminal domain"/>
    <property type="match status" value="1"/>
</dbReference>
<dbReference type="EMBL" id="CP011112">
    <property type="protein sequence ID" value="AKU17618.1"/>
    <property type="molecule type" value="Genomic_DNA"/>
</dbReference>
<evidence type="ECO:0000256" key="1">
    <source>
        <dbReference type="ARBA" id="ARBA00023015"/>
    </source>
</evidence>
<evidence type="ECO:0000256" key="2">
    <source>
        <dbReference type="ARBA" id="ARBA00023125"/>
    </source>
</evidence>
<protein>
    <submittedName>
        <fullName evidence="6">TetR family transcriptional regulator</fullName>
    </submittedName>
</protein>
<reference evidence="6 7" key="1">
    <citation type="submission" date="2015-03" db="EMBL/GenBank/DDBJ databases">
        <title>Luteipulveratus halotolerans sp. nov., a novel actinobacterium (Dermacoccaceae) from Sarawak, Malaysia.</title>
        <authorList>
            <person name="Juboi H."/>
            <person name="Basik A."/>
            <person name="Shamsul S.S."/>
            <person name="Arnold P."/>
            <person name="Schmitt E.K."/>
            <person name="Sanglier J.-J."/>
            <person name="Yeo T."/>
        </authorList>
    </citation>
    <scope>NUCLEOTIDE SEQUENCE [LARGE SCALE GENOMIC DNA]</scope>
    <source>
        <strain evidence="6 7">MN07-A0370</strain>
    </source>
</reference>
<proteinExistence type="predicted"/>
<dbReference type="FunFam" id="1.10.10.60:FF:000141">
    <property type="entry name" value="TetR family transcriptional regulator"/>
    <property type="match status" value="1"/>
</dbReference>